<dbReference type="Proteomes" id="UP001392437">
    <property type="component" value="Unassembled WGS sequence"/>
</dbReference>
<organism evidence="3 4">
    <name type="scientific">Apiospora kogelbergensis</name>
    <dbReference type="NCBI Taxonomy" id="1337665"/>
    <lineage>
        <taxon>Eukaryota</taxon>
        <taxon>Fungi</taxon>
        <taxon>Dikarya</taxon>
        <taxon>Ascomycota</taxon>
        <taxon>Pezizomycotina</taxon>
        <taxon>Sordariomycetes</taxon>
        <taxon>Xylariomycetidae</taxon>
        <taxon>Amphisphaeriales</taxon>
        <taxon>Apiosporaceae</taxon>
        <taxon>Apiospora</taxon>
    </lineage>
</organism>
<proteinExistence type="predicted"/>
<protein>
    <recommendedName>
        <fullName evidence="2">NADP-dependent oxidoreductase domain-containing protein</fullName>
    </recommendedName>
</protein>
<dbReference type="PANTHER" id="PTHR43364">
    <property type="entry name" value="NADH-SPECIFIC METHYLGLYOXAL REDUCTASE-RELATED"/>
    <property type="match status" value="1"/>
</dbReference>
<dbReference type="AlphaFoldDB" id="A0AAW0Q6F5"/>
<dbReference type="Gene3D" id="3.20.20.100">
    <property type="entry name" value="NADP-dependent oxidoreductase domain"/>
    <property type="match status" value="1"/>
</dbReference>
<accession>A0AAW0Q6F5</accession>
<evidence type="ECO:0000313" key="4">
    <source>
        <dbReference type="Proteomes" id="UP001392437"/>
    </source>
</evidence>
<sequence>MAVNGVKIVFGTGSDSHVFDDVPGWLDILDELSIKNIDTAEAYDTWEEQLGLAGAASRGFILDTKILSGMNPSPATKDLVIKSGKESLRKLKTESVDVYYIHSPDRRVSWRETLSGLDELYKQGAFKRLGLSNFLGREVDEIVQVAKDNGFVVPSVYQGNYSAIARRTEEELFPVLRKHNMAFYAYSPLAGSFLAKSEGSLFAPNSRFAQTDFTGALYKGMYNKPSYISALTVWGKISESEGISRAELAYRWIVYHSKLQAELGDAVIVGARKQQQLRDAMAAIKKGPLSDGAVEGIEAIWATVKDDAALDNMEVASTIADKLQKGSGQA</sequence>
<evidence type="ECO:0000256" key="1">
    <source>
        <dbReference type="ARBA" id="ARBA00023002"/>
    </source>
</evidence>
<dbReference type="InterPro" id="IPR036812">
    <property type="entry name" value="NAD(P)_OxRdtase_dom_sf"/>
</dbReference>
<keyword evidence="1" id="KW-0560">Oxidoreductase</keyword>
<dbReference type="InterPro" id="IPR050523">
    <property type="entry name" value="AKR_Detox_Biosynth"/>
</dbReference>
<dbReference type="InterPro" id="IPR018170">
    <property type="entry name" value="Aldo/ket_reductase_CS"/>
</dbReference>
<reference evidence="3 4" key="1">
    <citation type="submission" date="2023-01" db="EMBL/GenBank/DDBJ databases">
        <title>Analysis of 21 Apiospora genomes using comparative genomics revels a genus with tremendous synthesis potential of carbohydrate active enzymes and secondary metabolites.</title>
        <authorList>
            <person name="Sorensen T."/>
        </authorList>
    </citation>
    <scope>NUCLEOTIDE SEQUENCE [LARGE SCALE GENOMIC DNA]</scope>
    <source>
        <strain evidence="3 4">CBS 117206</strain>
    </source>
</reference>
<feature type="domain" description="NADP-dependent oxidoreductase" evidence="2">
    <location>
        <begin position="29"/>
        <end position="301"/>
    </location>
</feature>
<comment type="caution">
    <text evidence="3">The sequence shown here is derived from an EMBL/GenBank/DDBJ whole genome shotgun (WGS) entry which is preliminary data.</text>
</comment>
<dbReference type="CDD" id="cd19075">
    <property type="entry name" value="AKR_AKR7A1-5"/>
    <property type="match status" value="1"/>
</dbReference>
<evidence type="ECO:0000313" key="3">
    <source>
        <dbReference type="EMBL" id="KAK8096196.1"/>
    </source>
</evidence>
<dbReference type="PANTHER" id="PTHR43364:SF4">
    <property type="entry name" value="NAD(P)-LINKED OXIDOREDUCTASE SUPERFAMILY PROTEIN"/>
    <property type="match status" value="1"/>
</dbReference>
<dbReference type="EMBL" id="JAQQWP010000011">
    <property type="protein sequence ID" value="KAK8096196.1"/>
    <property type="molecule type" value="Genomic_DNA"/>
</dbReference>
<dbReference type="GO" id="GO:0016491">
    <property type="term" value="F:oxidoreductase activity"/>
    <property type="evidence" value="ECO:0007669"/>
    <property type="project" value="UniProtKB-KW"/>
</dbReference>
<evidence type="ECO:0000259" key="2">
    <source>
        <dbReference type="Pfam" id="PF00248"/>
    </source>
</evidence>
<gene>
    <name evidence="3" type="ORF">PG999_014218</name>
</gene>
<dbReference type="PROSITE" id="PS00062">
    <property type="entry name" value="ALDOKETO_REDUCTASE_2"/>
    <property type="match status" value="1"/>
</dbReference>
<dbReference type="PRINTS" id="PR00069">
    <property type="entry name" value="ALDKETRDTASE"/>
</dbReference>
<keyword evidence="4" id="KW-1185">Reference proteome</keyword>
<dbReference type="SUPFAM" id="SSF51430">
    <property type="entry name" value="NAD(P)-linked oxidoreductase"/>
    <property type="match status" value="1"/>
</dbReference>
<dbReference type="InterPro" id="IPR023210">
    <property type="entry name" value="NADP_OxRdtase_dom"/>
</dbReference>
<name>A0AAW0Q6F5_9PEZI</name>
<dbReference type="Pfam" id="PF00248">
    <property type="entry name" value="Aldo_ket_red"/>
    <property type="match status" value="1"/>
</dbReference>
<dbReference type="InterPro" id="IPR020471">
    <property type="entry name" value="AKR"/>
</dbReference>